<dbReference type="EMBL" id="JACBZS010000001">
    <property type="protein sequence ID" value="NYI71150.1"/>
    <property type="molecule type" value="Genomic_DNA"/>
</dbReference>
<comment type="caution">
    <text evidence="6">The sequence shown here is derived from an EMBL/GenBank/DDBJ whole genome shotgun (WGS) entry which is preliminary data.</text>
</comment>
<evidence type="ECO:0000256" key="3">
    <source>
        <dbReference type="ARBA" id="ARBA00022643"/>
    </source>
</evidence>
<evidence type="ECO:0000256" key="1">
    <source>
        <dbReference type="ARBA" id="ARBA00001917"/>
    </source>
</evidence>
<dbReference type="SMART" id="SM00903">
    <property type="entry name" value="Flavin_Reduct"/>
    <property type="match status" value="1"/>
</dbReference>
<accession>A0A7Z0IL12</accession>
<dbReference type="SUPFAM" id="SSF50475">
    <property type="entry name" value="FMN-binding split barrel"/>
    <property type="match status" value="1"/>
</dbReference>
<comment type="cofactor">
    <cofactor evidence="1">
        <name>FMN</name>
        <dbReference type="ChEBI" id="CHEBI:58210"/>
    </cofactor>
</comment>
<dbReference type="InterPro" id="IPR002563">
    <property type="entry name" value="Flavin_Rdtase-like_dom"/>
</dbReference>
<reference evidence="6 7" key="1">
    <citation type="submission" date="2020-07" db="EMBL/GenBank/DDBJ databases">
        <title>Sequencing the genomes of 1000 actinobacteria strains.</title>
        <authorList>
            <person name="Klenk H.-P."/>
        </authorList>
    </citation>
    <scope>NUCLEOTIDE SEQUENCE [LARGE SCALE GENOMIC DNA]</scope>
    <source>
        <strain evidence="6 7">DSM 103164</strain>
    </source>
</reference>
<evidence type="ECO:0000256" key="2">
    <source>
        <dbReference type="ARBA" id="ARBA00022630"/>
    </source>
</evidence>
<dbReference type="InterPro" id="IPR012349">
    <property type="entry name" value="Split_barrel_FMN-bd"/>
</dbReference>
<keyword evidence="7" id="KW-1185">Reference proteome</keyword>
<dbReference type="Gene3D" id="2.30.110.10">
    <property type="entry name" value="Electron Transport, Fmn-binding Protein, Chain A"/>
    <property type="match status" value="1"/>
</dbReference>
<dbReference type="AlphaFoldDB" id="A0A7Z0IL12"/>
<evidence type="ECO:0000313" key="6">
    <source>
        <dbReference type="EMBL" id="NYI71150.1"/>
    </source>
</evidence>
<evidence type="ECO:0000313" key="7">
    <source>
        <dbReference type="Proteomes" id="UP000527616"/>
    </source>
</evidence>
<proteinExistence type="inferred from homology"/>
<evidence type="ECO:0000256" key="4">
    <source>
        <dbReference type="ARBA" id="ARBA00038054"/>
    </source>
</evidence>
<gene>
    <name evidence="6" type="ORF">GGQ54_001710</name>
</gene>
<dbReference type="GO" id="GO:0016646">
    <property type="term" value="F:oxidoreductase activity, acting on the CH-NH group of donors, NAD or NADP as acceptor"/>
    <property type="evidence" value="ECO:0007669"/>
    <property type="project" value="UniProtKB-ARBA"/>
</dbReference>
<feature type="domain" description="Flavin reductase like" evidence="5">
    <location>
        <begin position="20"/>
        <end position="170"/>
    </location>
</feature>
<dbReference type="PANTHER" id="PTHR33798:SF5">
    <property type="entry name" value="FLAVIN REDUCTASE LIKE DOMAIN-CONTAINING PROTEIN"/>
    <property type="match status" value="1"/>
</dbReference>
<dbReference type="Pfam" id="PF01613">
    <property type="entry name" value="Flavin_Reduct"/>
    <property type="match status" value="1"/>
</dbReference>
<dbReference type="Proteomes" id="UP000527616">
    <property type="component" value="Unassembled WGS sequence"/>
</dbReference>
<dbReference type="GO" id="GO:0010181">
    <property type="term" value="F:FMN binding"/>
    <property type="evidence" value="ECO:0007669"/>
    <property type="project" value="InterPro"/>
</dbReference>
<keyword evidence="2" id="KW-0285">Flavoprotein</keyword>
<sequence>MTTLDPADLGPSRTYKLLSALVVPRPIAWLGTMSADGVPNLAPFSFFNVVSNDPPTVMVSITNRPDGRDKDSLTNLDHDPGATISLVSYPQFEQMWHSSLTHEPEVDEYAAAGLPTEPGDRVAALRVADAPAALEVTRTRRIEVGAYTLNLLRVLALHVRDDLIDERLHVDLAGLDAVGRLSTRFIRVDDIFEPPN</sequence>
<organism evidence="6 7">
    <name type="scientific">Naumannella cuiyingiana</name>
    <dbReference type="NCBI Taxonomy" id="1347891"/>
    <lineage>
        <taxon>Bacteria</taxon>
        <taxon>Bacillati</taxon>
        <taxon>Actinomycetota</taxon>
        <taxon>Actinomycetes</taxon>
        <taxon>Propionibacteriales</taxon>
        <taxon>Propionibacteriaceae</taxon>
        <taxon>Naumannella</taxon>
    </lineage>
</organism>
<dbReference type="PANTHER" id="PTHR33798">
    <property type="entry name" value="FLAVOPROTEIN OXYGENASE"/>
    <property type="match status" value="1"/>
</dbReference>
<keyword evidence="3" id="KW-0288">FMN</keyword>
<name>A0A7Z0IL12_9ACTN</name>
<comment type="similarity">
    <text evidence="4">Belongs to the flavoredoxin family.</text>
</comment>
<evidence type="ECO:0000259" key="5">
    <source>
        <dbReference type="SMART" id="SM00903"/>
    </source>
</evidence>
<protein>
    <submittedName>
        <fullName evidence="6">Flavin reductase (DIM6/NTAB) family NADH-FMN oxidoreductase RutF</fullName>
    </submittedName>
</protein>
<dbReference type="RefSeq" id="WP_179445015.1">
    <property type="nucleotide sequence ID" value="NZ_JACBZS010000001.1"/>
</dbReference>